<evidence type="ECO:0000313" key="2">
    <source>
        <dbReference type="Proteomes" id="UP000500882"/>
    </source>
</evidence>
<evidence type="ECO:0000313" key="1">
    <source>
        <dbReference type="EMBL" id="BCA51805.1"/>
    </source>
</evidence>
<sequence>MKVMKYFAVASLALFAACNNEENPVAPESGNQPVDVVMSVALPGPGTRAAMGELQNTANDQDAASVEKLHVYLVAGEDIVLSKEFTKDTDDFTKLTSATAVGAEATTGGYKFLDVDNGVTKALVIANPQGALVDGEGKTVAEISKQQLKAQINEVIYAGSETLTTVGAEPYGVNPQEDKRTVKKAELTLTASMNRFQVTGTKFVKVIWKDGKKTEAEQWCTTWLAKDENKGKSSAEAWAAFKADAAGFNGQTWDGKSDIAQQTSLSQWLQVVEVTTANQGILMNRFSRTLSVPQLTVEEEANWFWAKTYAGDRYKFEDGTFKPDGNTDLSEVASYFNAAGFDFAQGAKAAAFNFFVNGITGYGKENNAPKLAFVFKTGDDGVSADRRFVVISGYAKAEGETAGTTDLEAGKGGYLINLDLAALNGGQGILVDVDPSIPEGVTPEPGGQGDLEDENVNVIVRVEVQPWTAVNVFPILD</sequence>
<proteinExistence type="predicted"/>
<dbReference type="AlphaFoldDB" id="A0A139KR09"/>
<gene>
    <name evidence="1" type="ORF">BatF92_37470</name>
</gene>
<dbReference type="Proteomes" id="UP000500882">
    <property type="component" value="Chromosome"/>
</dbReference>
<name>A0A139KR09_BACT4</name>
<dbReference type="PROSITE" id="PS51257">
    <property type="entry name" value="PROKAR_LIPOPROTEIN"/>
    <property type="match status" value="1"/>
</dbReference>
<dbReference type="RefSeq" id="WP_009291515.1">
    <property type="nucleotide sequence ID" value="NZ_AP022660.1"/>
</dbReference>
<reference evidence="1 2" key="1">
    <citation type="submission" date="2020-02" db="EMBL/GenBank/DDBJ databases">
        <title>Whole-genome sequencing and comparative analysis of the genomes of Bacteroides thetaiotaomicron and Escherichia coli isolated from a healthy resident in Vietnam.</title>
        <authorList>
            <person name="Mohsin M."/>
            <person name="Tanaka K."/>
            <person name="Kawahara R."/>
            <person name="Kondo S."/>
            <person name="Noguchi H."/>
            <person name="Motooka D."/>
            <person name="Nakamura S."/>
            <person name="Khong D.T."/>
            <person name="Nguyen T.N."/>
            <person name="Tran H.T."/>
            <person name="Yamamoto Y."/>
        </authorList>
    </citation>
    <scope>NUCLEOTIDE SEQUENCE [LARGE SCALE GENOMIC DNA]</scope>
    <source>
        <strain evidence="1 2">F9-2</strain>
    </source>
</reference>
<accession>A0A139KR09</accession>
<protein>
    <submittedName>
        <fullName evidence="1">Uncharacterized protein</fullName>
    </submittedName>
</protein>
<dbReference type="EMBL" id="AP022660">
    <property type="protein sequence ID" value="BCA51805.1"/>
    <property type="molecule type" value="Genomic_DNA"/>
</dbReference>
<organism evidence="1 2">
    <name type="scientific">Bacteroides thetaiotaomicron</name>
    <dbReference type="NCBI Taxonomy" id="818"/>
    <lineage>
        <taxon>Bacteria</taxon>
        <taxon>Pseudomonadati</taxon>
        <taxon>Bacteroidota</taxon>
        <taxon>Bacteroidia</taxon>
        <taxon>Bacteroidales</taxon>
        <taxon>Bacteroidaceae</taxon>
        <taxon>Bacteroides</taxon>
    </lineage>
</organism>